<evidence type="ECO:0000313" key="3">
    <source>
        <dbReference type="Proteomes" id="UP000596248"/>
    </source>
</evidence>
<evidence type="ECO:0000256" key="1">
    <source>
        <dbReference type="SAM" id="MobiDB-lite"/>
    </source>
</evidence>
<dbReference type="RefSeq" id="WP_203357343.1">
    <property type="nucleotide sequence ID" value="NZ_CP069127.1"/>
</dbReference>
<evidence type="ECO:0008006" key="4">
    <source>
        <dbReference type="Google" id="ProtNLM"/>
    </source>
</evidence>
<sequence>MNIDRASKIAFMDFGGHLILNMLEYQDISPSKRPRSKNSTEKEQKKIQQKVSSEIPF</sequence>
<proteinExistence type="predicted"/>
<gene>
    <name evidence="2" type="ORF">JNE38_15405</name>
</gene>
<keyword evidence="3" id="KW-1185">Reference proteome</keyword>
<accession>A0ABX7FX40</accession>
<name>A0ABX7FX40_BRECH</name>
<evidence type="ECO:0000313" key="2">
    <source>
        <dbReference type="EMBL" id="QRG70370.1"/>
    </source>
</evidence>
<dbReference type="EMBL" id="CP069127">
    <property type="protein sequence ID" value="QRG70370.1"/>
    <property type="molecule type" value="Genomic_DNA"/>
</dbReference>
<organism evidence="2 3">
    <name type="scientific">Brevibacillus choshinensis</name>
    <dbReference type="NCBI Taxonomy" id="54911"/>
    <lineage>
        <taxon>Bacteria</taxon>
        <taxon>Bacillati</taxon>
        <taxon>Bacillota</taxon>
        <taxon>Bacilli</taxon>
        <taxon>Bacillales</taxon>
        <taxon>Paenibacillaceae</taxon>
        <taxon>Brevibacillus</taxon>
    </lineage>
</organism>
<protein>
    <recommendedName>
        <fullName evidence="4">Transposase</fullName>
    </recommendedName>
</protein>
<feature type="region of interest" description="Disordered" evidence="1">
    <location>
        <begin position="29"/>
        <end position="57"/>
    </location>
</feature>
<dbReference type="Proteomes" id="UP000596248">
    <property type="component" value="Chromosome"/>
</dbReference>
<reference evidence="2 3" key="1">
    <citation type="submission" date="2021-01" db="EMBL/GenBank/DDBJ databases">
        <title>Identification of strong promoters based on the transcriptome of Brevibacillus choshinensis.</title>
        <authorList>
            <person name="Yao D."/>
            <person name="Zhang K."/>
            <person name="Wu J."/>
        </authorList>
    </citation>
    <scope>NUCLEOTIDE SEQUENCE [LARGE SCALE GENOMIC DNA]</scope>
    <source>
        <strain evidence="2 3">HPD31-SP3</strain>
    </source>
</reference>